<gene>
    <name evidence="2" type="ORF">PUN28_019239</name>
</gene>
<dbReference type="InterPro" id="IPR011009">
    <property type="entry name" value="Kinase-like_dom_sf"/>
</dbReference>
<keyword evidence="3" id="KW-1185">Reference proteome</keyword>
<evidence type="ECO:0000259" key="1">
    <source>
        <dbReference type="SMART" id="SM00587"/>
    </source>
</evidence>
<feature type="domain" description="CHK kinase-like" evidence="1">
    <location>
        <begin position="145"/>
        <end position="337"/>
    </location>
</feature>
<name>A0AAW2EAL3_9HYME</name>
<reference evidence="2 3" key="1">
    <citation type="submission" date="2023-03" db="EMBL/GenBank/DDBJ databases">
        <title>High recombination rates correlate with genetic variation in Cardiocondyla obscurior ants.</title>
        <authorList>
            <person name="Errbii M."/>
        </authorList>
    </citation>
    <scope>NUCLEOTIDE SEQUENCE [LARGE SCALE GENOMIC DNA]</scope>
    <source>
        <strain evidence="2">Alpha-2009</strain>
        <tissue evidence="2">Whole body</tissue>
    </source>
</reference>
<dbReference type="InterPro" id="IPR004119">
    <property type="entry name" value="EcKL"/>
</dbReference>
<protein>
    <recommendedName>
        <fullName evidence="1">CHK kinase-like domain-containing protein</fullName>
    </recommendedName>
</protein>
<evidence type="ECO:0000313" key="3">
    <source>
        <dbReference type="Proteomes" id="UP001430953"/>
    </source>
</evidence>
<dbReference type="SMART" id="SM00587">
    <property type="entry name" value="CHK"/>
    <property type="match status" value="1"/>
</dbReference>
<dbReference type="AlphaFoldDB" id="A0AAW2EAL3"/>
<dbReference type="Gene3D" id="3.90.1200.10">
    <property type="match status" value="1"/>
</dbReference>
<dbReference type="PANTHER" id="PTHR11012:SF56">
    <property type="entry name" value="CHK KINASE-LIKE DOMAIN-CONTAINING PROTEIN-RELATED"/>
    <property type="match status" value="1"/>
</dbReference>
<accession>A0AAW2EAL3</accession>
<dbReference type="SUPFAM" id="SSF56112">
    <property type="entry name" value="Protein kinase-like (PK-like)"/>
    <property type="match status" value="1"/>
</dbReference>
<proteinExistence type="predicted"/>
<dbReference type="Proteomes" id="UP001430953">
    <property type="component" value="Unassembled WGS sequence"/>
</dbReference>
<evidence type="ECO:0000313" key="2">
    <source>
        <dbReference type="EMBL" id="KAL0100716.1"/>
    </source>
</evidence>
<dbReference type="PANTHER" id="PTHR11012">
    <property type="entry name" value="PROTEIN KINASE-LIKE DOMAIN-CONTAINING"/>
    <property type="match status" value="1"/>
</dbReference>
<sequence length="420" mass="47011">MICRGNSPIPIPISEMALETQTWLNLCFVEKILRKSEGDNSIQVIDIFSKPATAKGDNYTSDMIRITVEFSRDQGGHKITEKKSIIAKVSPLNEGVRQDLVEQSGIFDVEISMMSHTLNKMNELLGPKHLVSAKGLHAQKNPTLLIIEDLAPLGFRMADRLSGLDLTHSIMALHGLARFHAASVALCEKEPKQKEMYAKGMFSEGQPQDLQNFFVMGVKALGDEVATWPGMEKYAEKILKLSDHIYKIGTDANKFSEHDFNVINHGDFWVNNMLFKYDSDGKPIQHICVDFQLCLYTSPAIDLLYFLSTSPSPDVIENKKSVLLNEYLSTLSATMKQLGCKTQPPTMEKLNAMLKERASYGMIASFTVLPIVLCCKTEAKDLDEIMSSGTFVNPGLKSENYKKLMSKRLLQYDEIGLLDL</sequence>
<dbReference type="Pfam" id="PF02958">
    <property type="entry name" value="EcKL"/>
    <property type="match status" value="1"/>
</dbReference>
<comment type="caution">
    <text evidence="2">The sequence shown here is derived from an EMBL/GenBank/DDBJ whole genome shotgun (WGS) entry which is preliminary data.</text>
</comment>
<dbReference type="InterPro" id="IPR015897">
    <property type="entry name" value="CHK_kinase-like"/>
</dbReference>
<dbReference type="EMBL" id="JADYXP020000025">
    <property type="protein sequence ID" value="KAL0100716.1"/>
    <property type="molecule type" value="Genomic_DNA"/>
</dbReference>
<organism evidence="2 3">
    <name type="scientific">Cardiocondyla obscurior</name>
    <dbReference type="NCBI Taxonomy" id="286306"/>
    <lineage>
        <taxon>Eukaryota</taxon>
        <taxon>Metazoa</taxon>
        <taxon>Ecdysozoa</taxon>
        <taxon>Arthropoda</taxon>
        <taxon>Hexapoda</taxon>
        <taxon>Insecta</taxon>
        <taxon>Pterygota</taxon>
        <taxon>Neoptera</taxon>
        <taxon>Endopterygota</taxon>
        <taxon>Hymenoptera</taxon>
        <taxon>Apocrita</taxon>
        <taxon>Aculeata</taxon>
        <taxon>Formicoidea</taxon>
        <taxon>Formicidae</taxon>
        <taxon>Myrmicinae</taxon>
        <taxon>Cardiocondyla</taxon>
    </lineage>
</organism>